<evidence type="ECO:0000313" key="3">
    <source>
        <dbReference type="EMBL" id="KAE8731066.1"/>
    </source>
</evidence>
<dbReference type="PANTHER" id="PTHR23272:SF161">
    <property type="entry name" value="ZINC FINGER BED DOMAIN-CONTAINING PROTEIN RICESLEEPER 1-LIKE"/>
    <property type="match status" value="1"/>
</dbReference>
<reference evidence="3" key="1">
    <citation type="submission" date="2019-09" db="EMBL/GenBank/DDBJ databases">
        <title>Draft genome information of white flower Hibiscus syriacus.</title>
        <authorList>
            <person name="Kim Y.-M."/>
        </authorList>
    </citation>
    <scope>NUCLEOTIDE SEQUENCE [LARGE SCALE GENOMIC DNA]</scope>
    <source>
        <strain evidence="3">YM2019G1</strain>
    </source>
</reference>
<keyword evidence="4" id="KW-1185">Reference proteome</keyword>
<dbReference type="SUPFAM" id="SSF53098">
    <property type="entry name" value="Ribonuclease H-like"/>
    <property type="match status" value="1"/>
</dbReference>
<dbReference type="GO" id="GO:0046983">
    <property type="term" value="F:protein dimerization activity"/>
    <property type="evidence" value="ECO:0007669"/>
    <property type="project" value="InterPro"/>
</dbReference>
<proteinExistence type="predicted"/>
<dbReference type="Pfam" id="PF05699">
    <property type="entry name" value="Dimer_Tnp_hAT"/>
    <property type="match status" value="1"/>
</dbReference>
<evidence type="ECO:0000313" key="4">
    <source>
        <dbReference type="Proteomes" id="UP000436088"/>
    </source>
</evidence>
<evidence type="ECO:0000256" key="1">
    <source>
        <dbReference type="SAM" id="MobiDB-lite"/>
    </source>
</evidence>
<sequence length="194" mass="22154">MEATNVQSSKSTNEVPNLEEAHDENKEGYSKVEKDKRKKKATDEPTSKNPEPKDEESIDYELAIEFEKDMDLRENLNKNEVNLYLMETLEKKSNPNFDILNWWKVNSTKYLILGQIARDVLAIPVSIVASESAFSTGGRVLNCYRSSLTPKIVEALICTQNWCRSFPISTDVEELVEDLEKLELDLAPIPQLNE</sequence>
<evidence type="ECO:0000259" key="2">
    <source>
        <dbReference type="Pfam" id="PF05699"/>
    </source>
</evidence>
<name>A0A6A3CQ74_HIBSY</name>
<feature type="compositionally biased region" description="Basic and acidic residues" evidence="1">
    <location>
        <begin position="19"/>
        <end position="52"/>
    </location>
</feature>
<feature type="domain" description="HAT C-terminal dimerisation" evidence="2">
    <location>
        <begin position="80"/>
        <end position="162"/>
    </location>
</feature>
<dbReference type="PANTHER" id="PTHR23272">
    <property type="entry name" value="BED FINGER-RELATED"/>
    <property type="match status" value="1"/>
</dbReference>
<dbReference type="InterPro" id="IPR012337">
    <property type="entry name" value="RNaseH-like_sf"/>
</dbReference>
<feature type="region of interest" description="Disordered" evidence="1">
    <location>
        <begin position="1"/>
        <end position="59"/>
    </location>
</feature>
<dbReference type="InterPro" id="IPR008906">
    <property type="entry name" value="HATC_C_dom"/>
</dbReference>
<dbReference type="AlphaFoldDB" id="A0A6A3CQ74"/>
<dbReference type="Proteomes" id="UP000436088">
    <property type="component" value="Unassembled WGS sequence"/>
</dbReference>
<accession>A0A6A3CQ74</accession>
<organism evidence="3 4">
    <name type="scientific">Hibiscus syriacus</name>
    <name type="common">Rose of Sharon</name>
    <dbReference type="NCBI Taxonomy" id="106335"/>
    <lineage>
        <taxon>Eukaryota</taxon>
        <taxon>Viridiplantae</taxon>
        <taxon>Streptophyta</taxon>
        <taxon>Embryophyta</taxon>
        <taxon>Tracheophyta</taxon>
        <taxon>Spermatophyta</taxon>
        <taxon>Magnoliopsida</taxon>
        <taxon>eudicotyledons</taxon>
        <taxon>Gunneridae</taxon>
        <taxon>Pentapetalae</taxon>
        <taxon>rosids</taxon>
        <taxon>malvids</taxon>
        <taxon>Malvales</taxon>
        <taxon>Malvaceae</taxon>
        <taxon>Malvoideae</taxon>
        <taxon>Hibiscus</taxon>
    </lineage>
</organism>
<gene>
    <name evidence="3" type="ORF">F3Y22_tig00002840pilonHSYRG00096</name>
</gene>
<feature type="compositionally biased region" description="Polar residues" evidence="1">
    <location>
        <begin position="1"/>
        <end position="15"/>
    </location>
</feature>
<dbReference type="EMBL" id="VEPZ02000196">
    <property type="protein sequence ID" value="KAE8731066.1"/>
    <property type="molecule type" value="Genomic_DNA"/>
</dbReference>
<protein>
    <recommendedName>
        <fullName evidence="2">HAT C-terminal dimerisation domain-containing protein</fullName>
    </recommendedName>
</protein>
<comment type="caution">
    <text evidence="3">The sequence shown here is derived from an EMBL/GenBank/DDBJ whole genome shotgun (WGS) entry which is preliminary data.</text>
</comment>